<dbReference type="SUPFAM" id="SSF144091">
    <property type="entry name" value="Rhomboid-like"/>
    <property type="match status" value="1"/>
</dbReference>
<dbReference type="Pfam" id="PF01694">
    <property type="entry name" value="Rhomboid"/>
    <property type="match status" value="1"/>
</dbReference>
<keyword evidence="6 7" id="KW-0472">Membrane</keyword>
<evidence type="ECO:0000256" key="5">
    <source>
        <dbReference type="ARBA" id="ARBA00022989"/>
    </source>
</evidence>
<keyword evidence="3 7" id="KW-0812">Transmembrane</keyword>
<evidence type="ECO:0000256" key="6">
    <source>
        <dbReference type="ARBA" id="ARBA00023136"/>
    </source>
</evidence>
<dbReference type="GO" id="GO:0016020">
    <property type="term" value="C:membrane"/>
    <property type="evidence" value="ECO:0007669"/>
    <property type="project" value="UniProtKB-SubCell"/>
</dbReference>
<feature type="transmembrane region" description="Helical" evidence="7">
    <location>
        <begin position="222"/>
        <end position="241"/>
    </location>
</feature>
<dbReference type="PANTHER" id="PTHR43731">
    <property type="entry name" value="RHOMBOID PROTEASE"/>
    <property type="match status" value="1"/>
</dbReference>
<dbReference type="GO" id="GO:0004252">
    <property type="term" value="F:serine-type endopeptidase activity"/>
    <property type="evidence" value="ECO:0007669"/>
    <property type="project" value="InterPro"/>
</dbReference>
<dbReference type="InterPro" id="IPR022764">
    <property type="entry name" value="Peptidase_S54_rhomboid_dom"/>
</dbReference>
<feature type="transmembrane region" description="Helical" evidence="7">
    <location>
        <begin position="173"/>
        <end position="192"/>
    </location>
</feature>
<evidence type="ECO:0000256" key="2">
    <source>
        <dbReference type="ARBA" id="ARBA00009045"/>
    </source>
</evidence>
<gene>
    <name evidence="9" type="ORF">Val02_83990</name>
</gene>
<protein>
    <submittedName>
        <fullName evidence="9">Rhomboid family intramembrane serine protease</fullName>
    </submittedName>
</protein>
<proteinExistence type="inferred from homology"/>
<keyword evidence="9" id="KW-0645">Protease</keyword>
<evidence type="ECO:0000256" key="1">
    <source>
        <dbReference type="ARBA" id="ARBA00004141"/>
    </source>
</evidence>
<accession>A0A8J3YVX2</accession>
<feature type="transmembrane region" description="Helical" evidence="7">
    <location>
        <begin position="248"/>
        <end position="271"/>
    </location>
</feature>
<evidence type="ECO:0000256" key="4">
    <source>
        <dbReference type="ARBA" id="ARBA00022801"/>
    </source>
</evidence>
<comment type="subcellular location">
    <subcellularLocation>
        <location evidence="1">Membrane</location>
        <topology evidence="1">Multi-pass membrane protein</topology>
    </subcellularLocation>
</comment>
<dbReference type="InterPro" id="IPR035952">
    <property type="entry name" value="Rhomboid-like_sf"/>
</dbReference>
<evidence type="ECO:0000313" key="9">
    <source>
        <dbReference type="EMBL" id="GIJ51513.1"/>
    </source>
</evidence>
<name>A0A8J3YVX2_9ACTN</name>
<keyword evidence="4" id="KW-0378">Hydrolase</keyword>
<dbReference type="Proteomes" id="UP000619260">
    <property type="component" value="Unassembled WGS sequence"/>
</dbReference>
<keyword evidence="10" id="KW-1185">Reference proteome</keyword>
<comment type="caution">
    <text evidence="9">The sequence shown here is derived from an EMBL/GenBank/DDBJ whole genome shotgun (WGS) entry which is preliminary data.</text>
</comment>
<dbReference type="Gene3D" id="1.20.1540.10">
    <property type="entry name" value="Rhomboid-like"/>
    <property type="match status" value="1"/>
</dbReference>
<keyword evidence="5 7" id="KW-1133">Transmembrane helix</keyword>
<feature type="transmembrane region" description="Helical" evidence="7">
    <location>
        <begin position="119"/>
        <end position="138"/>
    </location>
</feature>
<feature type="transmembrane region" description="Helical" evidence="7">
    <location>
        <begin position="150"/>
        <end position="167"/>
    </location>
</feature>
<evidence type="ECO:0000313" key="10">
    <source>
        <dbReference type="Proteomes" id="UP000619260"/>
    </source>
</evidence>
<reference evidence="9" key="1">
    <citation type="submission" date="2021-01" db="EMBL/GenBank/DDBJ databases">
        <title>Whole genome shotgun sequence of Virgisporangium aliadipatigenens NBRC 105644.</title>
        <authorList>
            <person name="Komaki H."/>
            <person name="Tamura T."/>
        </authorList>
    </citation>
    <scope>NUCLEOTIDE SEQUENCE</scope>
    <source>
        <strain evidence="9">NBRC 105644</strain>
    </source>
</reference>
<sequence>MREASVGFQCPECVALGQRTQRQARTAFGGSRAGRAGYVTISLIALNVIVLLVGAAMSGAGSLFGGIFSGASELHYYGSVVGPDIWVVGNNTYIQAIAGAAHYTGVDNGAVYRLLTSMFIHYGPLHLLMNMWALWVLGRVLEEQLGPWRFAMLYLLSGLGGSVAAALTQPDNLTAGASGAVFGLFAALFITLKRLGRDTSSVVPVIVINLVLTFAVPGISIAGHIGGLLVGTIVGAGLAYAPRDRRTAVQVTVFIGTALVLAMLTAMRVLLN</sequence>
<dbReference type="InterPro" id="IPR050925">
    <property type="entry name" value="Rhomboid_protease_S54"/>
</dbReference>
<evidence type="ECO:0000256" key="3">
    <source>
        <dbReference type="ARBA" id="ARBA00022692"/>
    </source>
</evidence>
<dbReference type="EMBL" id="BOPF01000049">
    <property type="protein sequence ID" value="GIJ51513.1"/>
    <property type="molecule type" value="Genomic_DNA"/>
</dbReference>
<organism evidence="9 10">
    <name type="scientific">Virgisporangium aliadipatigenens</name>
    <dbReference type="NCBI Taxonomy" id="741659"/>
    <lineage>
        <taxon>Bacteria</taxon>
        <taxon>Bacillati</taxon>
        <taxon>Actinomycetota</taxon>
        <taxon>Actinomycetes</taxon>
        <taxon>Micromonosporales</taxon>
        <taxon>Micromonosporaceae</taxon>
        <taxon>Virgisporangium</taxon>
    </lineage>
</organism>
<evidence type="ECO:0000256" key="7">
    <source>
        <dbReference type="SAM" id="Phobius"/>
    </source>
</evidence>
<dbReference type="PANTHER" id="PTHR43731:SF14">
    <property type="entry name" value="PRESENILIN-ASSOCIATED RHOMBOID-LIKE PROTEIN, MITOCHONDRIAL"/>
    <property type="match status" value="1"/>
</dbReference>
<dbReference type="AlphaFoldDB" id="A0A8J3YVX2"/>
<feature type="transmembrane region" description="Helical" evidence="7">
    <location>
        <begin position="41"/>
        <end position="68"/>
    </location>
</feature>
<comment type="similarity">
    <text evidence="2">Belongs to the peptidase S54 family.</text>
</comment>
<feature type="transmembrane region" description="Helical" evidence="7">
    <location>
        <begin position="199"/>
        <end position="216"/>
    </location>
</feature>
<evidence type="ECO:0000259" key="8">
    <source>
        <dbReference type="Pfam" id="PF01694"/>
    </source>
</evidence>
<feature type="domain" description="Peptidase S54 rhomboid" evidence="8">
    <location>
        <begin position="109"/>
        <end position="238"/>
    </location>
</feature>
<dbReference type="GO" id="GO:0006508">
    <property type="term" value="P:proteolysis"/>
    <property type="evidence" value="ECO:0007669"/>
    <property type="project" value="UniProtKB-KW"/>
</dbReference>